<name>A0A1I0DX60_9PROT</name>
<organism evidence="2 3">
    <name type="scientific">Nitrosospira multiformis</name>
    <dbReference type="NCBI Taxonomy" id="1231"/>
    <lineage>
        <taxon>Bacteria</taxon>
        <taxon>Pseudomonadati</taxon>
        <taxon>Pseudomonadota</taxon>
        <taxon>Betaproteobacteria</taxon>
        <taxon>Nitrosomonadales</taxon>
        <taxon>Nitrosomonadaceae</taxon>
        <taxon>Nitrosospira</taxon>
    </lineage>
</organism>
<protein>
    <submittedName>
        <fullName evidence="2">Thiol-disulfide isomerase or thioredoxin</fullName>
    </submittedName>
</protein>
<dbReference type="OrthoDB" id="5956088at2"/>
<dbReference type="SUPFAM" id="SSF52833">
    <property type="entry name" value="Thioredoxin-like"/>
    <property type="match status" value="1"/>
</dbReference>
<dbReference type="InterPro" id="IPR013766">
    <property type="entry name" value="Thioredoxin_domain"/>
</dbReference>
<reference evidence="2 3" key="1">
    <citation type="submission" date="2016-10" db="EMBL/GenBank/DDBJ databases">
        <authorList>
            <person name="de Groot N.N."/>
        </authorList>
    </citation>
    <scope>NUCLEOTIDE SEQUENCE [LARGE SCALE GENOMIC DNA]</scope>
    <source>
        <strain evidence="2 3">Nl7</strain>
    </source>
</reference>
<dbReference type="Pfam" id="PF00578">
    <property type="entry name" value="AhpC-TSA"/>
    <property type="match status" value="1"/>
</dbReference>
<sequence>MPGTLKFQSAPALHGPAGSYGSPVLRMVLVLMFFLGAVDIVAAAESIRLFTSGSLKQVLASRPNKPFILVLWSLDCQYCPTELKMLSELEKNHPGLNVILIATDTVDDMPQLADRAANYGTAKFEQWVFAEDMPERLRQEIDGRWYGEVPRTYFYDQKHQRTVKMGLINKSLVEEWLARNAVDTANGKQNGKY</sequence>
<dbReference type="AlphaFoldDB" id="A0A1I0DX60"/>
<evidence type="ECO:0000313" key="2">
    <source>
        <dbReference type="EMBL" id="SET36822.1"/>
    </source>
</evidence>
<feature type="domain" description="Thioredoxin" evidence="1">
    <location>
        <begin position="4"/>
        <end position="187"/>
    </location>
</feature>
<dbReference type="PROSITE" id="PS51352">
    <property type="entry name" value="THIOREDOXIN_2"/>
    <property type="match status" value="1"/>
</dbReference>
<dbReference type="InterPro" id="IPR000866">
    <property type="entry name" value="AhpC/TSA"/>
</dbReference>
<dbReference type="InterPro" id="IPR036249">
    <property type="entry name" value="Thioredoxin-like_sf"/>
</dbReference>
<dbReference type="EMBL" id="FOHI01000005">
    <property type="protein sequence ID" value="SET36822.1"/>
    <property type="molecule type" value="Genomic_DNA"/>
</dbReference>
<dbReference type="GO" id="GO:0016209">
    <property type="term" value="F:antioxidant activity"/>
    <property type="evidence" value="ECO:0007669"/>
    <property type="project" value="InterPro"/>
</dbReference>
<dbReference type="Proteomes" id="UP000183339">
    <property type="component" value="Unassembled WGS sequence"/>
</dbReference>
<proteinExistence type="predicted"/>
<dbReference type="GO" id="GO:0016491">
    <property type="term" value="F:oxidoreductase activity"/>
    <property type="evidence" value="ECO:0007669"/>
    <property type="project" value="InterPro"/>
</dbReference>
<gene>
    <name evidence="2" type="ORF">SAMN05216412_105214</name>
</gene>
<dbReference type="Gene3D" id="3.40.30.10">
    <property type="entry name" value="Glutaredoxin"/>
    <property type="match status" value="1"/>
</dbReference>
<evidence type="ECO:0000259" key="1">
    <source>
        <dbReference type="PROSITE" id="PS51352"/>
    </source>
</evidence>
<evidence type="ECO:0000313" key="3">
    <source>
        <dbReference type="Proteomes" id="UP000183339"/>
    </source>
</evidence>
<dbReference type="GO" id="GO:0016853">
    <property type="term" value="F:isomerase activity"/>
    <property type="evidence" value="ECO:0007669"/>
    <property type="project" value="UniProtKB-KW"/>
</dbReference>
<accession>A0A1I0DX60</accession>
<keyword evidence="2" id="KW-0413">Isomerase</keyword>